<reference evidence="1 2" key="1">
    <citation type="journal article" date="2010" name="Vet. Microbiol.">
        <title>Production of haemolysins by strains of the Actinobacillus minor/porcitonsillarum complex.</title>
        <authorList>
            <person name="Arya G."/>
            <person name="Niven D.F."/>
        </authorList>
    </citation>
    <scope>NUCLEOTIDE SEQUENCE [LARGE SCALE GENOMIC DNA]</scope>
    <source>
        <strain evidence="1 2">NM305</strain>
    </source>
</reference>
<name>C5S2S9_9PAST</name>
<dbReference type="eggNOG" id="COG4641">
    <property type="taxonomic scope" value="Bacteria"/>
</dbReference>
<organism evidence="1 2">
    <name type="scientific">Actinobacillus minor NM305</name>
    <dbReference type="NCBI Taxonomy" id="637911"/>
    <lineage>
        <taxon>Bacteria</taxon>
        <taxon>Pseudomonadati</taxon>
        <taxon>Pseudomonadota</taxon>
        <taxon>Gammaproteobacteria</taxon>
        <taxon>Pasteurellales</taxon>
        <taxon>Pasteurellaceae</taxon>
        <taxon>Actinobacillus</taxon>
    </lineage>
</organism>
<dbReference type="EMBL" id="ACQL01000101">
    <property type="protein sequence ID" value="EER46684.1"/>
    <property type="molecule type" value="Genomic_DNA"/>
</dbReference>
<evidence type="ECO:0000313" key="2">
    <source>
        <dbReference type="Proteomes" id="UP000005532"/>
    </source>
</evidence>
<gene>
    <name evidence="1" type="ORF">AM305_10915</name>
</gene>
<evidence type="ECO:0008006" key="3">
    <source>
        <dbReference type="Google" id="ProtNLM"/>
    </source>
</evidence>
<protein>
    <recommendedName>
        <fullName evidence="3">Lipopolysaccharide biosynthesis protein</fullName>
    </recommendedName>
</protein>
<dbReference type="OrthoDB" id="3251881at2"/>
<accession>C5S2S9</accession>
<evidence type="ECO:0000313" key="1">
    <source>
        <dbReference type="EMBL" id="EER46684.1"/>
    </source>
</evidence>
<dbReference type="AlphaFoldDB" id="C5S2S9"/>
<comment type="caution">
    <text evidence="1">The sequence shown here is derived from an EMBL/GenBank/DDBJ whole genome shotgun (WGS) entry which is preliminary data.</text>
</comment>
<proteinExistence type="predicted"/>
<dbReference type="Proteomes" id="UP000005532">
    <property type="component" value="Unassembled WGS sequence"/>
</dbReference>
<dbReference type="RefSeq" id="WP_005824516.1">
    <property type="nucleotide sequence ID" value="NZ_ACQL01000101.1"/>
</dbReference>
<sequence>MTKQKKKILLAIPTVHGISELVEKNLKFYNFDVINISRNDKEKNKFKYPSLWDHFIVKLRKIILKDKKAKTNLQSKLLTQELDKIFPQNEKFDYALFFLAQFYSLRFIEHIRNKTKNGLVVNYQWDGMDRFKDIYNYINLFDRFFVFDPSDLPKNDRLLPSTSFYFDFDLTPLPSQYDFYYLGAHRDDRSELVIQFAKFAEKMGFNINMNIVLPVRRNDVAKLYPKNVTILQPNEVKDFKDNLLSARQSKILLDFVISEHNGLSLRTFEALGHNKKLITTNKEIKKYDFYHPNNIFILDNNFDEIPNFLEKPYQPVAQEIKEKYSFRNWINYVLDIQPHQPILLPEDNYEEDKKIS</sequence>